<dbReference type="EMBL" id="BGPR01148908">
    <property type="protein sequence ID" value="GBN81472.1"/>
    <property type="molecule type" value="Genomic_DNA"/>
</dbReference>
<organism evidence="1 2">
    <name type="scientific">Araneus ventricosus</name>
    <name type="common">Orbweaver spider</name>
    <name type="synonym">Epeira ventricosa</name>
    <dbReference type="NCBI Taxonomy" id="182803"/>
    <lineage>
        <taxon>Eukaryota</taxon>
        <taxon>Metazoa</taxon>
        <taxon>Ecdysozoa</taxon>
        <taxon>Arthropoda</taxon>
        <taxon>Chelicerata</taxon>
        <taxon>Arachnida</taxon>
        <taxon>Araneae</taxon>
        <taxon>Araneomorphae</taxon>
        <taxon>Entelegynae</taxon>
        <taxon>Araneoidea</taxon>
        <taxon>Araneidae</taxon>
        <taxon>Araneus</taxon>
    </lineage>
</organism>
<keyword evidence="2" id="KW-1185">Reference proteome</keyword>
<accession>A0A4Y2S049</accession>
<feature type="non-terminal residue" evidence="1">
    <location>
        <position position="1"/>
    </location>
</feature>
<protein>
    <submittedName>
        <fullName evidence="1">Uncharacterized protein</fullName>
    </submittedName>
</protein>
<dbReference type="Proteomes" id="UP000499080">
    <property type="component" value="Unassembled WGS sequence"/>
</dbReference>
<dbReference type="AlphaFoldDB" id="A0A4Y2S049"/>
<gene>
    <name evidence="1" type="ORF">AVEN_205377_1</name>
</gene>
<reference evidence="1 2" key="1">
    <citation type="journal article" date="2019" name="Sci. Rep.">
        <title>Orb-weaving spider Araneus ventricosus genome elucidates the spidroin gene catalogue.</title>
        <authorList>
            <person name="Kono N."/>
            <person name="Nakamura H."/>
            <person name="Ohtoshi R."/>
            <person name="Moran D.A.P."/>
            <person name="Shinohara A."/>
            <person name="Yoshida Y."/>
            <person name="Fujiwara M."/>
            <person name="Mori M."/>
            <person name="Tomita M."/>
            <person name="Arakawa K."/>
        </authorList>
    </citation>
    <scope>NUCLEOTIDE SEQUENCE [LARGE SCALE GENOMIC DNA]</scope>
</reference>
<evidence type="ECO:0000313" key="2">
    <source>
        <dbReference type="Proteomes" id="UP000499080"/>
    </source>
</evidence>
<proteinExistence type="predicted"/>
<comment type="caution">
    <text evidence="1">The sequence shown here is derived from an EMBL/GenBank/DDBJ whole genome shotgun (WGS) entry which is preliminary data.</text>
</comment>
<sequence>RFINVLKRSKYLHFHCLWTDKRVSSEAVAAFDNMRPQTQNYFLYLTMLYIRRRLSIAMYVKSILRPPQDLEERGEYLCAKPPLLGGKSR</sequence>
<evidence type="ECO:0000313" key="1">
    <source>
        <dbReference type="EMBL" id="GBN81472.1"/>
    </source>
</evidence>
<name>A0A4Y2S049_ARAVE</name>